<feature type="coiled-coil region" evidence="2">
    <location>
        <begin position="52"/>
        <end position="100"/>
    </location>
</feature>
<dbReference type="EMBL" id="FMXO01000003">
    <property type="protein sequence ID" value="SDB14811.1"/>
    <property type="molecule type" value="Genomic_DNA"/>
</dbReference>
<dbReference type="CDD" id="cd12797">
    <property type="entry name" value="M23_peptidase"/>
    <property type="match status" value="1"/>
</dbReference>
<dbReference type="OrthoDB" id="9815245at2"/>
<evidence type="ECO:0000256" key="2">
    <source>
        <dbReference type="SAM" id="Coils"/>
    </source>
</evidence>
<evidence type="ECO:0000313" key="6">
    <source>
        <dbReference type="Proteomes" id="UP000198771"/>
    </source>
</evidence>
<organism evidence="5 6">
    <name type="scientific">Desulfonatronum thiosulfatophilum</name>
    <dbReference type="NCBI Taxonomy" id="617002"/>
    <lineage>
        <taxon>Bacteria</taxon>
        <taxon>Pseudomonadati</taxon>
        <taxon>Thermodesulfobacteriota</taxon>
        <taxon>Desulfovibrionia</taxon>
        <taxon>Desulfovibrionales</taxon>
        <taxon>Desulfonatronaceae</taxon>
        <taxon>Desulfonatronum</taxon>
    </lineage>
</organism>
<dbReference type="GO" id="GO:0004222">
    <property type="term" value="F:metalloendopeptidase activity"/>
    <property type="evidence" value="ECO:0007669"/>
    <property type="project" value="TreeGrafter"/>
</dbReference>
<evidence type="ECO:0000256" key="1">
    <source>
        <dbReference type="ARBA" id="ARBA00022729"/>
    </source>
</evidence>
<keyword evidence="3" id="KW-0812">Transmembrane</keyword>
<dbReference type="SUPFAM" id="SSF51261">
    <property type="entry name" value="Duplicated hybrid motif"/>
    <property type="match status" value="1"/>
</dbReference>
<keyword evidence="3" id="KW-1133">Transmembrane helix</keyword>
<dbReference type="PANTHER" id="PTHR21666:SF289">
    <property type="entry name" value="L-ALA--D-GLU ENDOPEPTIDASE"/>
    <property type="match status" value="1"/>
</dbReference>
<evidence type="ECO:0000259" key="4">
    <source>
        <dbReference type="Pfam" id="PF01551"/>
    </source>
</evidence>
<dbReference type="Pfam" id="PF01551">
    <property type="entry name" value="Peptidase_M23"/>
    <property type="match status" value="1"/>
</dbReference>
<dbReference type="Proteomes" id="UP000198771">
    <property type="component" value="Unassembled WGS sequence"/>
</dbReference>
<evidence type="ECO:0000256" key="3">
    <source>
        <dbReference type="SAM" id="Phobius"/>
    </source>
</evidence>
<dbReference type="InterPro" id="IPR016047">
    <property type="entry name" value="M23ase_b-sheet_dom"/>
</dbReference>
<protein>
    <submittedName>
        <fullName evidence="5">Peptidase family M23</fullName>
    </submittedName>
</protein>
<evidence type="ECO:0000313" key="5">
    <source>
        <dbReference type="EMBL" id="SDB14811.1"/>
    </source>
</evidence>
<reference evidence="5 6" key="1">
    <citation type="submission" date="2016-10" db="EMBL/GenBank/DDBJ databases">
        <authorList>
            <person name="de Groot N.N."/>
        </authorList>
    </citation>
    <scope>NUCLEOTIDE SEQUENCE [LARGE SCALE GENOMIC DNA]</scope>
    <source>
        <strain evidence="5 6">ASO4-2</strain>
    </source>
</reference>
<gene>
    <name evidence="5" type="ORF">SAMN05660653_00746</name>
</gene>
<dbReference type="PANTHER" id="PTHR21666">
    <property type="entry name" value="PEPTIDASE-RELATED"/>
    <property type="match status" value="1"/>
</dbReference>
<keyword evidence="2" id="KW-0175">Coiled coil</keyword>
<dbReference type="AlphaFoldDB" id="A0A1G6B2A4"/>
<accession>A0A1G6B2A4</accession>
<feature type="transmembrane region" description="Helical" evidence="3">
    <location>
        <begin position="21"/>
        <end position="46"/>
    </location>
</feature>
<dbReference type="InterPro" id="IPR011055">
    <property type="entry name" value="Dup_hybrid_motif"/>
</dbReference>
<name>A0A1G6B2A4_9BACT</name>
<keyword evidence="3" id="KW-0472">Membrane</keyword>
<proteinExistence type="predicted"/>
<dbReference type="InterPro" id="IPR050570">
    <property type="entry name" value="Cell_wall_metabolism_enzyme"/>
</dbReference>
<dbReference type="FunFam" id="2.70.70.10:FF:000006">
    <property type="entry name" value="M23 family peptidase"/>
    <property type="match status" value="1"/>
</dbReference>
<dbReference type="Gene3D" id="2.70.70.10">
    <property type="entry name" value="Glucose Permease (Domain IIA)"/>
    <property type="match status" value="1"/>
</dbReference>
<feature type="domain" description="M23ase beta-sheet core" evidence="4">
    <location>
        <begin position="201"/>
        <end position="295"/>
    </location>
</feature>
<sequence length="301" mass="34178">MIRKKYQILVFKDNAGTCNTFTLHIWMCLLTAGIFFASVGLNLHFFHNRLNADTMQDKLHQAQRNLENQQTQFLILTEKIEELETQVNQVSRLNAKIRVMANLDSEHVPASFSLGGAERMGFTDQYATTHRQELLVRKMHNFLEQLRAEAKLEQIRQEELLAKLRDNQGFFASTPSIWPTDGWVTSDFGYRRSPFTDRREFHKGIDIAGPPGTPIYATAKGRVLSADRDGAYGLTVTIDHGSGIVTLYAHMQRINVKTGQDVSRGELIGYIGSTGRTTGPHLHYEVRLNGMPVDPKRYILN</sequence>
<keyword evidence="1" id="KW-0732">Signal</keyword>
<dbReference type="STRING" id="617002.SAMN05660653_00746"/>
<keyword evidence="6" id="KW-1185">Reference proteome</keyword>